<feature type="region of interest" description="Disordered" evidence="1">
    <location>
        <begin position="466"/>
        <end position="687"/>
    </location>
</feature>
<evidence type="ECO:0000259" key="2">
    <source>
        <dbReference type="Pfam" id="PF05943"/>
    </source>
</evidence>
<dbReference type="InterPro" id="IPR044031">
    <property type="entry name" value="TssC1_N"/>
</dbReference>
<feature type="compositionally biased region" description="Low complexity" evidence="1">
    <location>
        <begin position="556"/>
        <end position="568"/>
    </location>
</feature>
<accession>A0A8K0VDF8</accession>
<feature type="compositionally biased region" description="Low complexity" evidence="1">
    <location>
        <begin position="655"/>
        <end position="667"/>
    </location>
</feature>
<gene>
    <name evidence="3" type="primary">tssB</name>
    <name evidence="3" type="ORF">JL811_17755</name>
</gene>
<sequence length="1301" mass="134822">MADSSQKFISRNRAPRVQIEYDVELYGAEKKVQLPFVMGVMSDLAGKSEEPQPPVADRKFLEIDTDNFDARMKSMRPRAAFTVPNTLTGEGEVAVDLTFESMADFSPAEIARKVEPLRKLLEARTQLSNLMTYMDGKTGAETLIEQTLQDPALLSALATNAATQPDRSPPGLSAALDALRSAAPEDGEASDRTAAALDALRSATPEDGSAPDTTSAALDALRSVAPKEEDAPDTTTVALDALRSAAPEAEEAPDTTSAALAALRSAAPEAEEAPDTASATLAALRSATPEAEEAPDTTSAALAALRAAAPEDDGAPDTRSSALEALRSATPEEADAPDTTSAALDALRSATPENEETPDAAAAALEALRATTPMEAEDATDTAAAALDALRSATPEDERTPDTSAAALDALRAVAPHEDPLADLLADAAPLVDTDTGPEEALASVLSGSGAEFDPLADLLADELSPADEGEAGGDLPDPALPGEGAETAPDGLPDPAPAEDPLAALDAFLDPTPDAEIPAPATDDALAGPDDLLVGSAGGESVDPDAEDGADLDDLLATLGGEASAPDADAEEGAPEPDAEDGTDLDDLMAMLGGEASALGGEVAEIAPEPDAEDGTDLDDLLATLGGEASAPDADAEEGAPEPDAEDGTDLDDLLATLGGEASAPDADAEEGAPEPGAEDGTDLDDLLATFGGEASAPDAAAEEGAPAPVTEMEDSMALLDDLLAAPPQAAAARPAGPVIARITAPKPSAEALARPRFRMAVFGDFSGRAAAGKIETGDALARRRPIELDVDTVEEVIEGFATRLVLPVGPDGKGIEVPLGGLDDLHPDEIVGNCEIFEALKGLRQRLSVPSMAARAVAEMQGWAGEFTTQATATHRHSAASSVPTDRRLSDFQKLIGDVSGRLTQVSPVDDMIAQIIGPHVVPGPSPEAAVLKASVDAAMGSAMKLILHHPEFQAIEAQWRGLDLLARRIETDVKLQIILFDVSAEELAADLAASDDLAQTGLFRLLDAPLQEEGGIGFSALFGLYTFEETPPHAELLTRVAQVAAHVEAPFFAAITPGYLEVDLRDRHPLTARAWDGLRAHDAAGWLGLVTPRFLLRRPYGRKSDPIDAFEFEEFSEQEGLKGMLWANPVLLTALLMAAEWKAGGPKMTLGGQMSMGDMPYHFARDRHGDQVALPCTERNMTEALVRHTMTRGYMPVVSIRGRDVVRLASFQSLAGSEIAGPWSGAPPVRDKGPVASGLDLEMEMPAPDDGVETGETGDTAAAAEDDLDALLASFGDVDTPSDPNAIDAELAALLEGL</sequence>
<dbReference type="NCBIfam" id="TIGR03358">
    <property type="entry name" value="VI_chp_5"/>
    <property type="match status" value="1"/>
</dbReference>
<feature type="compositionally biased region" description="Acidic residues" evidence="1">
    <location>
        <begin position="609"/>
        <end position="621"/>
    </location>
</feature>
<feature type="compositionally biased region" description="Acidic residues" evidence="1">
    <location>
        <begin position="543"/>
        <end position="555"/>
    </location>
</feature>
<evidence type="ECO:0000313" key="3">
    <source>
        <dbReference type="EMBL" id="MBL4919071.1"/>
    </source>
</evidence>
<name>A0A8K0VDF8_9RHOB</name>
<dbReference type="PANTHER" id="PTHR35850:SF1">
    <property type="entry name" value="TYPE VI SECRETION SYSTEM SHEATH PROTEIN TSSB1"/>
    <property type="match status" value="1"/>
</dbReference>
<feature type="compositionally biased region" description="Low complexity" evidence="1">
    <location>
        <begin position="500"/>
        <end position="516"/>
    </location>
</feature>
<evidence type="ECO:0000256" key="1">
    <source>
        <dbReference type="SAM" id="MobiDB-lite"/>
    </source>
</evidence>
<dbReference type="Proteomes" id="UP000648908">
    <property type="component" value="Unassembled WGS sequence"/>
</dbReference>
<dbReference type="PANTHER" id="PTHR35850">
    <property type="entry name" value="CYTOPLASMIC PROTEIN-RELATED"/>
    <property type="match status" value="1"/>
</dbReference>
<keyword evidence="4" id="KW-1185">Reference proteome</keyword>
<protein>
    <submittedName>
        <fullName evidence="3">Type VI secretion system contractile sheath small subunit</fullName>
    </submittedName>
</protein>
<feature type="compositionally biased region" description="Acidic residues" evidence="1">
    <location>
        <begin position="569"/>
        <end position="588"/>
    </location>
</feature>
<feature type="compositionally biased region" description="Low complexity" evidence="1">
    <location>
        <begin position="622"/>
        <end position="634"/>
    </location>
</feature>
<organism evidence="3 4">
    <name type="scientific">Szabonella alba</name>
    <dbReference type="NCBI Taxonomy" id="2804194"/>
    <lineage>
        <taxon>Bacteria</taxon>
        <taxon>Pseudomonadati</taxon>
        <taxon>Pseudomonadota</taxon>
        <taxon>Alphaproteobacteria</taxon>
        <taxon>Rhodobacterales</taxon>
        <taxon>Paracoccaceae</taxon>
        <taxon>Szabonella</taxon>
    </lineage>
</organism>
<dbReference type="Pfam" id="PF05943">
    <property type="entry name" value="VipB"/>
    <property type="match status" value="1"/>
</dbReference>
<feature type="compositionally biased region" description="Acidic residues" evidence="1">
    <location>
        <begin position="668"/>
        <end position="687"/>
    </location>
</feature>
<reference evidence="3" key="1">
    <citation type="submission" date="2021-01" db="EMBL/GenBank/DDBJ databases">
        <title>Tabrizicola alba sp. nov. a motile alkaliphilic bacterium isolated from a soda lake.</title>
        <authorList>
            <person name="Szuroczki S."/>
            <person name="Abbaszade G."/>
            <person name="Schumann P."/>
            <person name="Toth E."/>
        </authorList>
    </citation>
    <scope>NUCLEOTIDE SEQUENCE</scope>
    <source>
        <strain evidence="3">DMG-N-6</strain>
    </source>
</reference>
<proteinExistence type="predicted"/>
<feature type="compositionally biased region" description="Acidic residues" evidence="1">
    <location>
        <begin position="635"/>
        <end position="654"/>
    </location>
</feature>
<dbReference type="Pfam" id="PF05591">
    <property type="entry name" value="T6SS_VipA"/>
    <property type="match status" value="2"/>
</dbReference>
<evidence type="ECO:0000313" key="4">
    <source>
        <dbReference type="Proteomes" id="UP000648908"/>
    </source>
</evidence>
<comment type="caution">
    <text evidence="3">The sequence shown here is derived from an EMBL/GenBank/DDBJ whole genome shotgun (WGS) entry which is preliminary data.</text>
</comment>
<dbReference type="EMBL" id="JAESVN010000012">
    <property type="protein sequence ID" value="MBL4919071.1"/>
    <property type="molecule type" value="Genomic_DNA"/>
</dbReference>
<dbReference type="InterPro" id="IPR008312">
    <property type="entry name" value="T6SS_TssB1"/>
</dbReference>
<feature type="domain" description="TssC1 N-terminal" evidence="2">
    <location>
        <begin position="936"/>
        <end position="1217"/>
    </location>
</feature>